<dbReference type="PaxDb" id="2903-EOD41743"/>
<dbReference type="Gene3D" id="3.40.50.300">
    <property type="entry name" value="P-loop containing nucleotide triphosphate hydrolases"/>
    <property type="match status" value="1"/>
</dbReference>
<name>A0A0D3L158_EMIH1</name>
<evidence type="ECO:0000256" key="1">
    <source>
        <dbReference type="SAM" id="MobiDB-lite"/>
    </source>
</evidence>
<dbReference type="KEGG" id="ehx:EMIHUDRAFT_460981"/>
<keyword evidence="2" id="KW-1133">Transmembrane helix</keyword>
<organism evidence="3 4">
    <name type="scientific">Emiliania huxleyi (strain CCMP1516)</name>
    <dbReference type="NCBI Taxonomy" id="280463"/>
    <lineage>
        <taxon>Eukaryota</taxon>
        <taxon>Haptista</taxon>
        <taxon>Haptophyta</taxon>
        <taxon>Prymnesiophyceae</taxon>
        <taxon>Isochrysidales</taxon>
        <taxon>Noelaerhabdaceae</taxon>
        <taxon>Emiliania</taxon>
    </lineage>
</organism>
<dbReference type="Proteomes" id="UP000013827">
    <property type="component" value="Unassembled WGS sequence"/>
</dbReference>
<keyword evidence="4" id="KW-1185">Reference proteome</keyword>
<dbReference type="EnsemblProtists" id="EOD41743">
    <property type="protein sequence ID" value="EOD41743"/>
    <property type="gene ID" value="EMIHUDRAFT_460981"/>
</dbReference>
<dbReference type="InterPro" id="IPR027417">
    <property type="entry name" value="P-loop_NTPase"/>
</dbReference>
<sequence>MALFEWLDDELVRLVVRSVPSSASILSFGSTCHRFNTICSDTADAHVWSVHAERLSVSFQCGWQEAPYIDSDVPAEWADPRRTPAWRGQQPHEQFTRLIDYRKRVTAKFEEEADTGACITKPYFCSMLANNHCTEHAAEAFSDEVMRGALLWYLWDRFERCGPSHCDVNDTLVRGWASVSWGDTVVRDSIFDPILDALGYGLKAPHDPTRGFGRAYEFFGQAGMLGNEPWRRDPRSSEDECDESLSGSEADGEYTGTGVFVFTSMPATAAARDSTAPRATLLFIHPPKTGGSTIGSLFQPRRRLYDVLARPEVAGGSILYHGGHRSSAELAAKCDVEQECCAWLMSFREPLARLRSAFATSVEDHQHFDCPRGSRLRRWLRRAALSLERFARFPAAERRACGLNVYLDLLAPPLGRRDTEAARLQRALARVARLPLVALTEEFSRSLALLDAALDLRLGHFPAVYTYNPRDSRAAANLSARAARALSSDLRPDRLLYEAAVRRFAALWRRQFGGEPADGSRGAAGSGQLFQCAWGRARCWDKLSTSHQGWSEPAAPRGQRRLGSEPANRSSDAADAGRLEPGPGWWPLLRRQPAASGSGTGGGTVRTWPIGAAEAGKMSLLTPSQKLLRARLIRYAARGGVLFTCAACAVRPALSPLYCLLFLLALQSPKLLMTALQSRGRDAKRALGTVLCVLGAVCLLVCAYLVAAAGSSGAPAPLPPETSHLAEDAAAEAARLVSGAAELRAGPEAYWLEARRRAERRRGAALHHLLEWLRWLARTVLAALSPLAATIAMRLCTGLLHRTEMPSFGLQSQAEYEEERQSDSGAPQERERVTQSALSELGASIRRRGVPYGLSARARARLADVADGEGTGVTRAEALRWVRHAAVDDERTFEGEPGDDAATWANLLLVRRVATRVRDVTARRRALLPALQAVSEALEAMWALVLPGI</sequence>
<feature type="transmembrane region" description="Helical" evidence="2">
    <location>
        <begin position="641"/>
        <end position="666"/>
    </location>
</feature>
<feature type="region of interest" description="Disordered" evidence="1">
    <location>
        <begin position="227"/>
        <end position="252"/>
    </location>
</feature>
<feature type="region of interest" description="Disordered" evidence="1">
    <location>
        <begin position="546"/>
        <end position="603"/>
    </location>
</feature>
<evidence type="ECO:0000313" key="4">
    <source>
        <dbReference type="Proteomes" id="UP000013827"/>
    </source>
</evidence>
<keyword evidence="2" id="KW-0472">Membrane</keyword>
<protein>
    <recommendedName>
        <fullName evidence="5">F-box domain-containing protein</fullName>
    </recommendedName>
</protein>
<feature type="transmembrane region" description="Helical" evidence="2">
    <location>
        <begin position="686"/>
        <end position="707"/>
    </location>
</feature>
<dbReference type="HOGENOM" id="CLU_310245_0_0_1"/>
<dbReference type="AlphaFoldDB" id="A0A0D3L158"/>
<feature type="region of interest" description="Disordered" evidence="1">
    <location>
        <begin position="811"/>
        <end position="835"/>
    </location>
</feature>
<evidence type="ECO:0000256" key="2">
    <source>
        <dbReference type="SAM" id="Phobius"/>
    </source>
</evidence>
<evidence type="ECO:0000313" key="3">
    <source>
        <dbReference type="EnsemblProtists" id="EOD41743"/>
    </source>
</evidence>
<dbReference type="RefSeq" id="XP_005794172.1">
    <property type="nucleotide sequence ID" value="XM_005794115.1"/>
</dbReference>
<feature type="compositionally biased region" description="Basic and acidic residues" evidence="1">
    <location>
        <begin position="229"/>
        <end position="238"/>
    </location>
</feature>
<evidence type="ECO:0008006" key="5">
    <source>
        <dbReference type="Google" id="ProtNLM"/>
    </source>
</evidence>
<keyword evidence="2" id="KW-0812">Transmembrane</keyword>
<dbReference type="GeneID" id="17287013"/>
<reference evidence="4" key="1">
    <citation type="journal article" date="2013" name="Nature">
        <title>Pan genome of the phytoplankton Emiliania underpins its global distribution.</title>
        <authorList>
            <person name="Read B.A."/>
            <person name="Kegel J."/>
            <person name="Klute M.J."/>
            <person name="Kuo A."/>
            <person name="Lefebvre S.C."/>
            <person name="Maumus F."/>
            <person name="Mayer C."/>
            <person name="Miller J."/>
            <person name="Monier A."/>
            <person name="Salamov A."/>
            <person name="Young J."/>
            <person name="Aguilar M."/>
            <person name="Claverie J.M."/>
            <person name="Frickenhaus S."/>
            <person name="Gonzalez K."/>
            <person name="Herman E.K."/>
            <person name="Lin Y.C."/>
            <person name="Napier J."/>
            <person name="Ogata H."/>
            <person name="Sarno A.F."/>
            <person name="Shmutz J."/>
            <person name="Schroeder D."/>
            <person name="de Vargas C."/>
            <person name="Verret F."/>
            <person name="von Dassow P."/>
            <person name="Valentin K."/>
            <person name="Van de Peer Y."/>
            <person name="Wheeler G."/>
            <person name="Dacks J.B."/>
            <person name="Delwiche C.F."/>
            <person name="Dyhrman S.T."/>
            <person name="Glockner G."/>
            <person name="John U."/>
            <person name="Richards T."/>
            <person name="Worden A.Z."/>
            <person name="Zhang X."/>
            <person name="Grigoriev I.V."/>
            <person name="Allen A.E."/>
            <person name="Bidle K."/>
            <person name="Borodovsky M."/>
            <person name="Bowler C."/>
            <person name="Brownlee C."/>
            <person name="Cock J.M."/>
            <person name="Elias M."/>
            <person name="Gladyshev V.N."/>
            <person name="Groth M."/>
            <person name="Guda C."/>
            <person name="Hadaegh A."/>
            <person name="Iglesias-Rodriguez M.D."/>
            <person name="Jenkins J."/>
            <person name="Jones B.M."/>
            <person name="Lawson T."/>
            <person name="Leese F."/>
            <person name="Lindquist E."/>
            <person name="Lobanov A."/>
            <person name="Lomsadze A."/>
            <person name="Malik S.B."/>
            <person name="Marsh M.E."/>
            <person name="Mackinder L."/>
            <person name="Mock T."/>
            <person name="Mueller-Roeber B."/>
            <person name="Pagarete A."/>
            <person name="Parker M."/>
            <person name="Probert I."/>
            <person name="Quesneville H."/>
            <person name="Raines C."/>
            <person name="Rensing S.A."/>
            <person name="Riano-Pachon D.M."/>
            <person name="Richier S."/>
            <person name="Rokitta S."/>
            <person name="Shiraiwa Y."/>
            <person name="Soanes D.M."/>
            <person name="van der Giezen M."/>
            <person name="Wahlund T.M."/>
            <person name="Williams B."/>
            <person name="Wilson W."/>
            <person name="Wolfe G."/>
            <person name="Wurch L.L."/>
        </authorList>
    </citation>
    <scope>NUCLEOTIDE SEQUENCE</scope>
</reference>
<reference evidence="3" key="2">
    <citation type="submission" date="2024-10" db="UniProtKB">
        <authorList>
            <consortium name="EnsemblProtists"/>
        </authorList>
    </citation>
    <scope>IDENTIFICATION</scope>
</reference>
<accession>A0A0D3L158</accession>
<proteinExistence type="predicted"/>